<accession>A0ABU8BAM0</accession>
<dbReference type="EMBL" id="JAZHRV010000001">
    <property type="protein sequence ID" value="MEH2555572.1"/>
    <property type="molecule type" value="Genomic_DNA"/>
</dbReference>
<dbReference type="RefSeq" id="WP_334480695.1">
    <property type="nucleotide sequence ID" value="NZ_JAZHRV010000001.1"/>
</dbReference>
<proteinExistence type="predicted"/>
<comment type="caution">
    <text evidence="1">The sequence shown here is derived from an EMBL/GenBank/DDBJ whole genome shotgun (WGS) entry which is preliminary data.</text>
</comment>
<gene>
    <name evidence="1" type="ORF">V1286_003101</name>
</gene>
<sequence>MTLSTEILTRSPLLDADGLEGEIGNIISRTRRGPVLREVSESHDHPLPKGPMPDYVEHREGVNQVGKLSAEAVVREYDAAVKEIEALGAELTEAARKCEAMVAGVHATVSEIKELAANYREEGKRYFLQIEDCSLMTSEVRTVCETLKKKIAAGSNLAA</sequence>
<evidence type="ECO:0000313" key="2">
    <source>
        <dbReference type="Proteomes" id="UP001364224"/>
    </source>
</evidence>
<protein>
    <submittedName>
        <fullName evidence="1">Molybdopterin converting factor small subunit</fullName>
    </submittedName>
</protein>
<evidence type="ECO:0000313" key="1">
    <source>
        <dbReference type="EMBL" id="MEH2555572.1"/>
    </source>
</evidence>
<name>A0ABU8BAM0_9BRAD</name>
<organism evidence="1 2">
    <name type="scientific">Bradyrhizobium algeriense</name>
    <dbReference type="NCBI Taxonomy" id="634784"/>
    <lineage>
        <taxon>Bacteria</taxon>
        <taxon>Pseudomonadati</taxon>
        <taxon>Pseudomonadota</taxon>
        <taxon>Alphaproteobacteria</taxon>
        <taxon>Hyphomicrobiales</taxon>
        <taxon>Nitrobacteraceae</taxon>
        <taxon>Bradyrhizobium</taxon>
    </lineage>
</organism>
<reference evidence="1 2" key="1">
    <citation type="submission" date="2024-02" db="EMBL/GenBank/DDBJ databases">
        <title>Adaptive strategies in a cosmopolitan and abundant soil bacterium.</title>
        <authorList>
            <person name="Carini P."/>
        </authorList>
    </citation>
    <scope>NUCLEOTIDE SEQUENCE [LARGE SCALE GENOMIC DNA]</scope>
    <source>
        <strain evidence="1 2">AZCC 1608</strain>
    </source>
</reference>
<dbReference type="Proteomes" id="UP001364224">
    <property type="component" value="Unassembled WGS sequence"/>
</dbReference>
<keyword evidence="2" id="KW-1185">Reference proteome</keyword>